<organism evidence="2 3">
    <name type="scientific">Macleaya cordata</name>
    <name type="common">Five-seeded plume-poppy</name>
    <name type="synonym">Bocconia cordata</name>
    <dbReference type="NCBI Taxonomy" id="56857"/>
    <lineage>
        <taxon>Eukaryota</taxon>
        <taxon>Viridiplantae</taxon>
        <taxon>Streptophyta</taxon>
        <taxon>Embryophyta</taxon>
        <taxon>Tracheophyta</taxon>
        <taxon>Spermatophyta</taxon>
        <taxon>Magnoliopsida</taxon>
        <taxon>Ranunculales</taxon>
        <taxon>Papaveraceae</taxon>
        <taxon>Papaveroideae</taxon>
        <taxon>Macleaya</taxon>
    </lineage>
</organism>
<accession>A0A200PS48</accession>
<dbReference type="Proteomes" id="UP000195402">
    <property type="component" value="Unassembled WGS sequence"/>
</dbReference>
<dbReference type="AlphaFoldDB" id="A0A200PS48"/>
<feature type="region of interest" description="Disordered" evidence="1">
    <location>
        <begin position="342"/>
        <end position="363"/>
    </location>
</feature>
<comment type="caution">
    <text evidence="2">The sequence shown here is derived from an EMBL/GenBank/DDBJ whole genome shotgun (WGS) entry which is preliminary data.</text>
</comment>
<dbReference type="EMBL" id="MVGT01004222">
    <property type="protein sequence ID" value="OVA01015.1"/>
    <property type="molecule type" value="Genomic_DNA"/>
</dbReference>
<reference evidence="2 3" key="1">
    <citation type="journal article" date="2017" name="Mol. Plant">
        <title>The Genome of Medicinal Plant Macleaya cordata Provides New Insights into Benzylisoquinoline Alkaloids Metabolism.</title>
        <authorList>
            <person name="Liu X."/>
            <person name="Liu Y."/>
            <person name="Huang P."/>
            <person name="Ma Y."/>
            <person name="Qing Z."/>
            <person name="Tang Q."/>
            <person name="Cao H."/>
            <person name="Cheng P."/>
            <person name="Zheng Y."/>
            <person name="Yuan Z."/>
            <person name="Zhou Y."/>
            <person name="Liu J."/>
            <person name="Tang Z."/>
            <person name="Zhuo Y."/>
            <person name="Zhang Y."/>
            <person name="Yu L."/>
            <person name="Huang J."/>
            <person name="Yang P."/>
            <person name="Peng Q."/>
            <person name="Zhang J."/>
            <person name="Jiang W."/>
            <person name="Zhang Z."/>
            <person name="Lin K."/>
            <person name="Ro D.K."/>
            <person name="Chen X."/>
            <person name="Xiong X."/>
            <person name="Shang Y."/>
            <person name="Huang S."/>
            <person name="Zeng J."/>
        </authorList>
    </citation>
    <scope>NUCLEOTIDE SEQUENCE [LARGE SCALE GENOMIC DNA]</scope>
    <source>
        <strain evidence="3">cv. BLH2017</strain>
        <tissue evidence="2">Root</tissue>
    </source>
</reference>
<dbReference type="OrthoDB" id="200660at2759"/>
<protein>
    <submittedName>
        <fullName evidence="2">Uncharacterized protein</fullName>
    </submittedName>
</protein>
<keyword evidence="3" id="KW-1185">Reference proteome</keyword>
<sequence length="405" mass="44569">MDDKILPDKKLKKKVNPLAESTVGGKTKKKTLAYFLQSKRKNRTKKAVKDAYKEKNIICTGDVVMVGNSEKGDNGGKTKGISNGISLEENVEKPKALPRKRKRGADREVAKPFLLSPEKGLSMLRPRKEVAFFRKVELSESDFGRIIGKLMGDINHVENHEVVNCGNGTGETKSISEVAVETDEKLSEAQAIEQQCNPENEETSSGSGIISGNASTKIYVSVCNAEPLENDAVMIKKLTSKAAKNLEENANIGNINMQIWTFNCENNHNGTKYTPKDASKQTNVMSDATQVSDPNCLSKDENHETLIDKKLKSQTGEAAGSIVIDKETGEVNILEGVLGTKHEGGISDPRTLDSQPLSDDETKKNKVDTHLVTLKNYVRNGHEKRLRDRDFMPMSITGILRDVAD</sequence>
<evidence type="ECO:0000313" key="2">
    <source>
        <dbReference type="EMBL" id="OVA01015.1"/>
    </source>
</evidence>
<dbReference type="InParanoid" id="A0A200PS48"/>
<name>A0A200PS48_MACCD</name>
<gene>
    <name evidence="2" type="ORF">BVC80_8377g2</name>
</gene>
<proteinExistence type="predicted"/>
<evidence type="ECO:0000256" key="1">
    <source>
        <dbReference type="SAM" id="MobiDB-lite"/>
    </source>
</evidence>
<dbReference type="STRING" id="56857.A0A200PS48"/>
<evidence type="ECO:0000313" key="3">
    <source>
        <dbReference type="Proteomes" id="UP000195402"/>
    </source>
</evidence>